<dbReference type="Proteomes" id="UP000075182">
    <property type="component" value="Unassembled WGS sequence"/>
</dbReference>
<dbReference type="EMBL" id="FIMD01000002">
    <property type="protein sequence ID" value="CYX47732.1"/>
    <property type="molecule type" value="Genomic_DNA"/>
</dbReference>
<gene>
    <name evidence="1" type="ORF">ERS132536_00434</name>
    <name evidence="2" type="ORF">SSU1300283_01737</name>
</gene>
<organism evidence="1 3">
    <name type="scientific">Streptococcus suis</name>
    <dbReference type="NCBI Taxonomy" id="1307"/>
    <lineage>
        <taxon>Bacteria</taxon>
        <taxon>Bacillati</taxon>
        <taxon>Bacillota</taxon>
        <taxon>Bacilli</taxon>
        <taxon>Lactobacillales</taxon>
        <taxon>Streptococcaceae</taxon>
        <taxon>Streptococcus</taxon>
    </lineage>
</organism>
<accession>A0A116M1F2</accession>
<sequence length="91" mass="10159">MKGFITSSNPEGEKLPQWEEWTADGSQVMKFDASLEKAKIEMGEDSQTTEDIVANLRADSTLSADKKQVLIDNVLNGRWFSQPLDGLKVNE</sequence>
<evidence type="ECO:0000313" key="1">
    <source>
        <dbReference type="EMBL" id="CYX47732.1"/>
    </source>
</evidence>
<dbReference type="EMBL" id="CP058741">
    <property type="protein sequence ID" value="QOE29052.1"/>
    <property type="molecule type" value="Genomic_DNA"/>
</dbReference>
<dbReference type="Proteomes" id="UP000516797">
    <property type="component" value="Chromosome"/>
</dbReference>
<dbReference type="AlphaFoldDB" id="A0A116M1F2"/>
<name>A0A116M1F2_STRSU</name>
<proteinExistence type="predicted"/>
<dbReference type="RefSeq" id="WP_002937754.1">
    <property type="nucleotide sequence ID" value="NZ_BCBZ01000022.1"/>
</dbReference>
<evidence type="ECO:0000313" key="2">
    <source>
        <dbReference type="EMBL" id="QOE29052.1"/>
    </source>
</evidence>
<evidence type="ECO:0000313" key="4">
    <source>
        <dbReference type="Proteomes" id="UP000516797"/>
    </source>
</evidence>
<reference evidence="2 4" key="2">
    <citation type="submission" date="2020-07" db="EMBL/GenBank/DDBJ databases">
        <title>Complete genome sequences of Streptococcus suis pig pathogenic strain 10, 13-00283-02 and 16085/3b.</title>
        <authorList>
            <person name="Bunk B."/>
            <person name="Jakobczak B."/>
            <person name="Florian V."/>
            <person name="Dittmar D."/>
            <person name="Maeder U."/>
            <person name="Jarek M."/>
            <person name="Baums C.G."/>
            <person name="Haeussler S."/>
            <person name="Voelker U."/>
            <person name="Michalik S."/>
        </authorList>
    </citation>
    <scope>NUCLEOTIDE SEQUENCE [LARGE SCALE GENOMIC DNA]</scope>
    <source>
        <strain evidence="2 4">13-00283-02</strain>
    </source>
</reference>
<protein>
    <submittedName>
        <fullName evidence="1">Carboxylesterase type B</fullName>
    </submittedName>
</protein>
<evidence type="ECO:0000313" key="3">
    <source>
        <dbReference type="Proteomes" id="UP000075182"/>
    </source>
</evidence>
<reference evidence="1 3" key="1">
    <citation type="submission" date="2016-02" db="EMBL/GenBank/DDBJ databases">
        <authorList>
            <consortium name="Pathogen Informatics"/>
        </authorList>
    </citation>
    <scope>NUCLEOTIDE SEQUENCE [LARGE SCALE GENOMIC DNA]</scope>
    <source>
        <strain evidence="1 3">SS999</strain>
    </source>
</reference>